<proteinExistence type="predicted"/>
<keyword evidence="1" id="KW-0472">Membrane</keyword>
<protein>
    <submittedName>
        <fullName evidence="2">Uncharacterized protein</fullName>
    </submittedName>
</protein>
<name>A0A2H0BIL2_UNCKA</name>
<keyword evidence="1" id="KW-1133">Transmembrane helix</keyword>
<organism evidence="2 3">
    <name type="scientific">candidate division WWE3 bacterium CG22_combo_CG10-13_8_21_14_all_39_12</name>
    <dbReference type="NCBI Taxonomy" id="1975094"/>
    <lineage>
        <taxon>Bacteria</taxon>
        <taxon>Katanobacteria</taxon>
    </lineage>
</organism>
<sequence length="362" mass="40670">MPTEKKATPNRNLYILTALLAILIISTSWFLWSSSNELFSDPFKTFANPNTLFRYGIPLLISYIVVLSLIVVVSLIMNPWWVRTILYSSIVIPLIATKTPIPLIIIATLLIAIILIFFDVIIHRDIKIHITQPLVHIFGRHIALLSTLLSILFSGYIFVSTTATINETNLTIPQSLMTQAFTLSSPIIQSQIEGFVDTFQRQTISDLESQIPTLTTVPYEDKVLLTQGVVSPLVHEAMKKFGLSDDQIKNITNQISQSINDTTSKNQSSQQTIQEIKNDLENKLLDSVSEQVNVLLNDYKDLAPYVVALSSFSVLTALGYLINMLAIGFAWIIISILQKGNLIEIHTFNVEAKRYVIKKYSL</sequence>
<evidence type="ECO:0000313" key="3">
    <source>
        <dbReference type="Proteomes" id="UP000228495"/>
    </source>
</evidence>
<dbReference type="Proteomes" id="UP000228495">
    <property type="component" value="Unassembled WGS sequence"/>
</dbReference>
<dbReference type="EMBL" id="PCSU01000012">
    <property type="protein sequence ID" value="PIP56840.1"/>
    <property type="molecule type" value="Genomic_DNA"/>
</dbReference>
<gene>
    <name evidence="2" type="ORF">COX05_00895</name>
</gene>
<dbReference type="AlphaFoldDB" id="A0A2H0BIL2"/>
<evidence type="ECO:0000256" key="1">
    <source>
        <dbReference type="SAM" id="Phobius"/>
    </source>
</evidence>
<reference evidence="2 3" key="1">
    <citation type="submission" date="2017-09" db="EMBL/GenBank/DDBJ databases">
        <title>Depth-based differentiation of microbial function through sediment-hosted aquifers and enrichment of novel symbionts in the deep terrestrial subsurface.</title>
        <authorList>
            <person name="Probst A.J."/>
            <person name="Ladd B."/>
            <person name="Jarett J.K."/>
            <person name="Geller-Mcgrath D.E."/>
            <person name="Sieber C.M."/>
            <person name="Emerson J.B."/>
            <person name="Anantharaman K."/>
            <person name="Thomas B.C."/>
            <person name="Malmstrom R."/>
            <person name="Stieglmeier M."/>
            <person name="Klingl A."/>
            <person name="Woyke T."/>
            <person name="Ryan C.M."/>
            <person name="Banfield J.F."/>
        </authorList>
    </citation>
    <scope>NUCLEOTIDE SEQUENCE [LARGE SCALE GENOMIC DNA]</scope>
    <source>
        <strain evidence="2">CG22_combo_CG10-13_8_21_14_all_39_12</strain>
    </source>
</reference>
<feature type="transmembrane region" description="Helical" evidence="1">
    <location>
        <begin position="52"/>
        <end position="73"/>
    </location>
</feature>
<comment type="caution">
    <text evidence="2">The sequence shown here is derived from an EMBL/GenBank/DDBJ whole genome shotgun (WGS) entry which is preliminary data.</text>
</comment>
<feature type="transmembrane region" description="Helical" evidence="1">
    <location>
        <begin position="103"/>
        <end position="122"/>
    </location>
</feature>
<feature type="transmembrane region" description="Helical" evidence="1">
    <location>
        <begin position="305"/>
        <end position="334"/>
    </location>
</feature>
<feature type="transmembrane region" description="Helical" evidence="1">
    <location>
        <begin position="142"/>
        <end position="159"/>
    </location>
</feature>
<keyword evidence="1" id="KW-0812">Transmembrane</keyword>
<evidence type="ECO:0000313" key="2">
    <source>
        <dbReference type="EMBL" id="PIP56840.1"/>
    </source>
</evidence>
<accession>A0A2H0BIL2</accession>
<feature type="transmembrane region" description="Helical" evidence="1">
    <location>
        <begin position="12"/>
        <end position="32"/>
    </location>
</feature>